<dbReference type="KEGG" id="rpon:G3256_02340"/>
<proteinExistence type="predicted"/>
<dbReference type="Pfam" id="PF11158">
    <property type="entry name" value="DUF2938"/>
    <property type="match status" value="1"/>
</dbReference>
<keyword evidence="3" id="KW-1185">Reference proteome</keyword>
<evidence type="ECO:0000256" key="1">
    <source>
        <dbReference type="SAM" id="Phobius"/>
    </source>
</evidence>
<dbReference type="Proteomes" id="UP000503308">
    <property type="component" value="Chromosome"/>
</dbReference>
<evidence type="ECO:0000313" key="2">
    <source>
        <dbReference type="EMBL" id="QJF50087.1"/>
    </source>
</evidence>
<feature type="transmembrane region" description="Helical" evidence="1">
    <location>
        <begin position="66"/>
        <end position="85"/>
    </location>
</feature>
<keyword evidence="1" id="KW-0472">Membrane</keyword>
<reference evidence="2 3" key="1">
    <citation type="submission" date="2020-02" db="EMBL/GenBank/DDBJ databases">
        <title>Genome sequence of Roseobacter ponti.</title>
        <authorList>
            <person name="Hollensteiner J."/>
            <person name="Schneider D."/>
            <person name="Poehlein A."/>
            <person name="Daniel R."/>
        </authorList>
    </citation>
    <scope>NUCLEOTIDE SEQUENCE [LARGE SCALE GENOMIC DNA]</scope>
    <source>
        <strain evidence="2 3">DSM 106830</strain>
    </source>
</reference>
<dbReference type="AlphaFoldDB" id="A0A858SQ24"/>
<feature type="transmembrane region" description="Helical" evidence="1">
    <location>
        <begin position="97"/>
        <end position="114"/>
    </location>
</feature>
<accession>A0A858SQ24</accession>
<protein>
    <submittedName>
        <fullName evidence="2">DUF2938 domain-containing protein</fullName>
    </submittedName>
</protein>
<keyword evidence="1" id="KW-0812">Transmembrane</keyword>
<dbReference type="InterPro" id="IPR021329">
    <property type="entry name" value="DUF2938"/>
</dbReference>
<dbReference type="EMBL" id="CP048788">
    <property type="protein sequence ID" value="QJF50087.1"/>
    <property type="molecule type" value="Genomic_DNA"/>
</dbReference>
<keyword evidence="1" id="KW-1133">Transmembrane helix</keyword>
<gene>
    <name evidence="2" type="ORF">G3256_02340</name>
</gene>
<sequence length="155" mass="16548">MMIITGILMGLLATVLLDLWALTLSRVAGIPAPDWAMVGRWVGHLPSRVFHDSIGDAPAVASEHTLGWVFHYSVGVAYGVLLAVIMGPDWLAAPTLLPAWLFSILMLGFGWFLLQPGLGLGMAASKTPDPTKARVLGLIAHTVFGVGLWMGAMLF</sequence>
<feature type="transmembrane region" description="Helical" evidence="1">
    <location>
        <begin position="134"/>
        <end position="154"/>
    </location>
</feature>
<organism evidence="2 3">
    <name type="scientific">Roseobacter ponti</name>
    <dbReference type="NCBI Taxonomy" id="1891787"/>
    <lineage>
        <taxon>Bacteria</taxon>
        <taxon>Pseudomonadati</taxon>
        <taxon>Pseudomonadota</taxon>
        <taxon>Alphaproteobacteria</taxon>
        <taxon>Rhodobacterales</taxon>
        <taxon>Roseobacteraceae</taxon>
        <taxon>Roseobacter</taxon>
    </lineage>
</organism>
<evidence type="ECO:0000313" key="3">
    <source>
        <dbReference type="Proteomes" id="UP000503308"/>
    </source>
</evidence>
<name>A0A858SQ24_9RHOB</name>